<proteinExistence type="predicted"/>
<organism evidence="1 2">
    <name type="scientific">Aspergillus turcosus</name>
    <dbReference type="NCBI Taxonomy" id="1245748"/>
    <lineage>
        <taxon>Eukaryota</taxon>
        <taxon>Fungi</taxon>
        <taxon>Dikarya</taxon>
        <taxon>Ascomycota</taxon>
        <taxon>Pezizomycotina</taxon>
        <taxon>Eurotiomycetes</taxon>
        <taxon>Eurotiomycetidae</taxon>
        <taxon>Eurotiales</taxon>
        <taxon>Aspergillaceae</taxon>
        <taxon>Aspergillus</taxon>
        <taxon>Aspergillus subgen. Fumigati</taxon>
    </lineage>
</organism>
<accession>A0A229XNP3</accession>
<comment type="caution">
    <text evidence="1">The sequence shown here is derived from an EMBL/GenBank/DDBJ whole genome shotgun (WGS) entry which is preliminary data.</text>
</comment>
<reference evidence="1 2" key="1">
    <citation type="submission" date="2018-08" db="EMBL/GenBank/DDBJ databases">
        <title>Draft genome sequences of two Aspergillus turcosus clinical strains isolated from bronchoalveolar lavage fluid: one azole-susceptible and the other azole-resistant.</title>
        <authorList>
            <person name="Parent-Michaud M."/>
            <person name="Dufresne P.J."/>
            <person name="Fournier E."/>
            <person name="Martineau C."/>
            <person name="Moreira S."/>
            <person name="Perkins V."/>
            <person name="De Repentigny L."/>
            <person name="Dufresne S.F."/>
        </authorList>
    </citation>
    <scope>NUCLEOTIDE SEQUENCE [LARGE SCALE GENOMIC DNA]</scope>
    <source>
        <strain evidence="1">HMR AF 1038</strain>
    </source>
</reference>
<evidence type="ECO:0000313" key="1">
    <source>
        <dbReference type="EMBL" id="RLM00126.1"/>
    </source>
</evidence>
<dbReference type="AlphaFoldDB" id="A0A229XNP3"/>
<protein>
    <submittedName>
        <fullName evidence="1">Uncharacterized protein</fullName>
    </submittedName>
</protein>
<evidence type="ECO:0000313" key="2">
    <source>
        <dbReference type="Proteomes" id="UP000215289"/>
    </source>
</evidence>
<dbReference type="EMBL" id="NIDN02000020">
    <property type="protein sequence ID" value="RLM00126.1"/>
    <property type="molecule type" value="Genomic_DNA"/>
</dbReference>
<keyword evidence="2" id="KW-1185">Reference proteome</keyword>
<name>A0A229XNP3_9EURO</name>
<gene>
    <name evidence="1" type="ORF">CFD26_108451</name>
</gene>
<sequence length="69" mass="8089">MWSFDAVLFHILSGTPPYTEEAERGGFDLVTYVLRHDNPWTRVRMNKLRGRIFFTLMVTWPTATTVTQL</sequence>
<dbReference type="Proteomes" id="UP000215289">
    <property type="component" value="Unassembled WGS sequence"/>
</dbReference>